<evidence type="ECO:0000259" key="2">
    <source>
        <dbReference type="Pfam" id="PF20236"/>
    </source>
</evidence>
<protein>
    <recommendedName>
        <fullName evidence="2">DUF6593 domain-containing protein</fullName>
    </recommendedName>
</protein>
<feature type="domain" description="DUF6593" evidence="2">
    <location>
        <begin position="277"/>
        <end position="441"/>
    </location>
</feature>
<dbReference type="InParanoid" id="A0A067Q1W8"/>
<feature type="compositionally biased region" description="Polar residues" evidence="1">
    <location>
        <begin position="134"/>
        <end position="145"/>
    </location>
</feature>
<feature type="region of interest" description="Disordered" evidence="1">
    <location>
        <begin position="45"/>
        <end position="238"/>
    </location>
</feature>
<dbReference type="InterPro" id="IPR046528">
    <property type="entry name" value="DUF6593"/>
</dbReference>
<feature type="compositionally biased region" description="Low complexity" evidence="1">
    <location>
        <begin position="92"/>
        <end position="112"/>
    </location>
</feature>
<dbReference type="Pfam" id="PF20236">
    <property type="entry name" value="DUF6593"/>
    <property type="match status" value="1"/>
</dbReference>
<organism evidence="3 4">
    <name type="scientific">Jaapia argillacea MUCL 33604</name>
    <dbReference type="NCBI Taxonomy" id="933084"/>
    <lineage>
        <taxon>Eukaryota</taxon>
        <taxon>Fungi</taxon>
        <taxon>Dikarya</taxon>
        <taxon>Basidiomycota</taxon>
        <taxon>Agaricomycotina</taxon>
        <taxon>Agaricomycetes</taxon>
        <taxon>Agaricomycetidae</taxon>
        <taxon>Jaapiales</taxon>
        <taxon>Jaapiaceae</taxon>
        <taxon>Jaapia</taxon>
    </lineage>
</organism>
<evidence type="ECO:0000256" key="1">
    <source>
        <dbReference type="SAM" id="MobiDB-lite"/>
    </source>
</evidence>
<feature type="compositionally biased region" description="Pro residues" evidence="1">
    <location>
        <begin position="221"/>
        <end position="231"/>
    </location>
</feature>
<gene>
    <name evidence="3" type="ORF">JAAARDRAFT_32542</name>
</gene>
<dbReference type="OrthoDB" id="3174721at2759"/>
<proteinExistence type="predicted"/>
<keyword evidence="4" id="KW-1185">Reference proteome</keyword>
<accession>A0A067Q1W8</accession>
<dbReference type="AlphaFoldDB" id="A0A067Q1W8"/>
<feature type="compositionally biased region" description="Low complexity" evidence="1">
    <location>
        <begin position="173"/>
        <end position="197"/>
    </location>
</feature>
<dbReference type="Proteomes" id="UP000027265">
    <property type="component" value="Unassembled WGS sequence"/>
</dbReference>
<evidence type="ECO:0000313" key="3">
    <source>
        <dbReference type="EMBL" id="KDQ60165.1"/>
    </source>
</evidence>
<reference evidence="4" key="1">
    <citation type="journal article" date="2014" name="Proc. Natl. Acad. Sci. U.S.A.">
        <title>Extensive sampling of basidiomycete genomes demonstrates inadequacy of the white-rot/brown-rot paradigm for wood decay fungi.</title>
        <authorList>
            <person name="Riley R."/>
            <person name="Salamov A.A."/>
            <person name="Brown D.W."/>
            <person name="Nagy L.G."/>
            <person name="Floudas D."/>
            <person name="Held B.W."/>
            <person name="Levasseur A."/>
            <person name="Lombard V."/>
            <person name="Morin E."/>
            <person name="Otillar R."/>
            <person name="Lindquist E.A."/>
            <person name="Sun H."/>
            <person name="LaButti K.M."/>
            <person name="Schmutz J."/>
            <person name="Jabbour D."/>
            <person name="Luo H."/>
            <person name="Baker S.E."/>
            <person name="Pisabarro A.G."/>
            <person name="Walton J.D."/>
            <person name="Blanchette R.A."/>
            <person name="Henrissat B."/>
            <person name="Martin F."/>
            <person name="Cullen D."/>
            <person name="Hibbett D.S."/>
            <person name="Grigoriev I.V."/>
        </authorList>
    </citation>
    <scope>NUCLEOTIDE SEQUENCE [LARGE SCALE GENOMIC DNA]</scope>
    <source>
        <strain evidence="4">MUCL 33604</strain>
    </source>
</reference>
<name>A0A067Q1W8_9AGAM</name>
<evidence type="ECO:0000313" key="4">
    <source>
        <dbReference type="Proteomes" id="UP000027265"/>
    </source>
</evidence>
<dbReference type="EMBL" id="KL197714">
    <property type="protein sequence ID" value="KDQ60165.1"/>
    <property type="molecule type" value="Genomic_DNA"/>
</dbReference>
<dbReference type="HOGENOM" id="CLU_614025_0_0_1"/>
<sequence length="446" mass="47886">MDVATLERGASISRGDSPILGRYRDSLSPAALALDTTNPFVLQQQQLQARQRRGDRDFSSSSSPASAVVFGRSQDPSPVDDIPEEDRSVYDPYSTSGGYPGPASSYHSSGSSNGTGGPPSPGLGAVGMRRRDTGSSNNSATTVQRQGLGVGIPQNRSNGHLHHHNSQNQMQVGGSQLSSSPRSPSSGYGSPPLSPGRQVHSSHSAPRLPSPPISAPSSSLPNPPLVPPPNPRVRRPTATGPAVTQFAFTPHGYNSMILIPSFDVLISPEEQAELARYHISVSMNCFVPGVSYTTIIRRGGSSDGEYVGEIETGNPEHKDKLGTVRVGQIRMWSSKVLKKGHGSHKALVFGWKNVMTWEFADRCTLLWNCSDSVKKCYRVTYTGNGRETAPLIASLIPPHVVGDENYIKTTTPAILEINPDTVSQSTFDHVVMSALIMERRRLLGIS</sequence>
<feature type="region of interest" description="Disordered" evidence="1">
    <location>
        <begin position="1"/>
        <end position="21"/>
    </location>
</feature>